<dbReference type="InterPro" id="IPR014043">
    <property type="entry name" value="Acyl_transferase_dom"/>
</dbReference>
<dbReference type="PANTHER" id="PTHR43775:SF49">
    <property type="entry name" value="SYNTHASE, PUTATIVE (JCVI)-RELATED"/>
    <property type="match status" value="1"/>
</dbReference>
<comment type="caution">
    <text evidence="10">The sequence shown here is derived from an EMBL/GenBank/DDBJ whole genome shotgun (WGS) entry which is preliminary data.</text>
</comment>
<dbReference type="InterPro" id="IPR001227">
    <property type="entry name" value="Ac_transferase_dom_sf"/>
</dbReference>
<feature type="active site" description="Proton acceptor; for dehydratase activity" evidence="7">
    <location>
        <position position="771"/>
    </location>
</feature>
<dbReference type="OrthoDB" id="329835at2759"/>
<feature type="domain" description="Ketosynthase family 3 (KS3)" evidence="8">
    <location>
        <begin position="12"/>
        <end position="423"/>
    </location>
</feature>
<dbReference type="Gene3D" id="3.90.180.10">
    <property type="entry name" value="Medium-chain alcohol dehydrogenases, catalytic domain"/>
    <property type="match status" value="1"/>
</dbReference>
<dbReference type="SMART" id="SM00826">
    <property type="entry name" value="PKS_DH"/>
    <property type="match status" value="1"/>
</dbReference>
<dbReference type="InterPro" id="IPR018201">
    <property type="entry name" value="Ketoacyl_synth_AS"/>
</dbReference>
<dbReference type="SUPFAM" id="SSF50129">
    <property type="entry name" value="GroES-like"/>
    <property type="match status" value="1"/>
</dbReference>
<dbReference type="InterPro" id="IPR013968">
    <property type="entry name" value="PKS_KR"/>
</dbReference>
<dbReference type="CDD" id="cd05195">
    <property type="entry name" value="enoyl_red"/>
    <property type="match status" value="1"/>
</dbReference>
<dbReference type="GO" id="GO:0008168">
    <property type="term" value="F:methyltransferase activity"/>
    <property type="evidence" value="ECO:0007669"/>
    <property type="project" value="UniProtKB-KW"/>
</dbReference>
<dbReference type="SUPFAM" id="SSF53335">
    <property type="entry name" value="S-adenosyl-L-methionine-dependent methyltransferases"/>
    <property type="match status" value="1"/>
</dbReference>
<evidence type="ECO:0000256" key="1">
    <source>
        <dbReference type="ARBA" id="ARBA00022450"/>
    </source>
</evidence>
<dbReference type="PROSITE" id="PS00606">
    <property type="entry name" value="KS3_1"/>
    <property type="match status" value="1"/>
</dbReference>
<dbReference type="GO" id="GO:1901336">
    <property type="term" value="P:lactone biosynthetic process"/>
    <property type="evidence" value="ECO:0007669"/>
    <property type="project" value="UniProtKB-ARBA"/>
</dbReference>
<dbReference type="InterPro" id="IPR020807">
    <property type="entry name" value="PKS_DH"/>
</dbReference>
<dbReference type="SUPFAM" id="SSF52151">
    <property type="entry name" value="FabD/lysophospholipase-like"/>
    <property type="match status" value="1"/>
</dbReference>
<dbReference type="CDD" id="cd00833">
    <property type="entry name" value="PKS"/>
    <property type="match status" value="1"/>
</dbReference>
<dbReference type="InterPro" id="IPR020843">
    <property type="entry name" value="ER"/>
</dbReference>
<dbReference type="InterPro" id="IPR011032">
    <property type="entry name" value="GroES-like_sf"/>
</dbReference>
<keyword evidence="1" id="KW-0596">Phosphopantetheine</keyword>
<dbReference type="GO" id="GO:0032259">
    <property type="term" value="P:methylation"/>
    <property type="evidence" value="ECO:0007669"/>
    <property type="project" value="UniProtKB-KW"/>
</dbReference>
<evidence type="ECO:0000313" key="10">
    <source>
        <dbReference type="EMBL" id="CAI4215844.1"/>
    </source>
</evidence>
<dbReference type="GO" id="GO:0016491">
    <property type="term" value="F:oxidoreductase activity"/>
    <property type="evidence" value="ECO:0007669"/>
    <property type="project" value="UniProtKB-KW"/>
</dbReference>
<evidence type="ECO:0000256" key="5">
    <source>
        <dbReference type="ARBA" id="ARBA00023002"/>
    </source>
</evidence>
<dbReference type="InterPro" id="IPR029063">
    <property type="entry name" value="SAM-dependent_MTases_sf"/>
</dbReference>
<dbReference type="InterPro" id="IPR042104">
    <property type="entry name" value="PKS_dehydratase_sf"/>
</dbReference>
<dbReference type="InterPro" id="IPR014031">
    <property type="entry name" value="Ketoacyl_synth_C"/>
</dbReference>
<dbReference type="InterPro" id="IPR049552">
    <property type="entry name" value="PKS_DH_N"/>
</dbReference>
<sequence>MDSSREEFHEPSKQVAIIGMAMRLPGHIYNSEDLWTFLSGKQNGLCEVPENRFNIDGFYDPSGGPGTIPVNKAHFLRDTELQQFDTNVFPIPKTELERLDPGQRQLLQVAFECLENAGLSTWRGSRMGCYIGEFGEDWTDLYARETQHRGGYRCTGLGDFALANRLSYELDLRGPSMTVKTACSSSLVGLDIACKAIQSGECDSALVGGVSLIMSPTVYIALNDQGVISPNGQCRTFDASADGYARGEAVNMILVKRLDHALRDNDPIRAIVRGTGVNTDGRTNGMLTPSPTAQATLIRQTYAAAGIQDLSQTAIVECHGTGTSVGDPIEAEAIGQCFGEKGVLITSVKPNLGHSEAAAGLTSLINQLDRMLSNAYNADSLKAQIDVYREYTAHRQPQLRDLAYTLANRRQHKPHRAFVVTEDVSVFEDGAQWPEMGAELLNTNATFRATIRKLDKYLQTFPQPTSLCIEGKGDSRVHSAEVGHPVCAALQIALVDVLRSWGVVPDIIIGHSSGEIAAAYASGAITAENSQCNVTLSGDTDALESVIEALQADQVFVRKLRVEKAFHSHHMREHGHGYEIQLQSVVRSVDPNAAFYSTVTGERLTGDGNLEAPYWRANVESAVLFNPALRSALRDETGKVVLIEIGPHPALGGPIGQILRDIGRSDVHVGTLIRGKSGHRSLLNLAGKLYQQSLPIDLSLICPPGQIVKDLPRYSWKQDTSHWEEPRVSRAWRHRENPPHELLGSRVLEIASEPCWRKVLALEDALWLIGHEVNGQVVFPAAGYIAMVGEALRQLSSIATYSLRNVHIVSAMVLEMGKATEIVTSLKPSRTDTSDSSLWYDFTITSYNGTAWITNCHGEARSSVDNSFCTDIISPAASFPRKVDEKNWYEVLRRIGFNYTGLFEGITSVSASTISREAQASVAAQIKAASAKESRCSIDGHLPTVLDLQVMAKINSLEELGSWTGDLVARGADTPAVSLKGMKTSVLTMNSAGGQDPLITQLEWMPHSDFVDIGTGLHPRAPRLREWPLLEELITLCSYDHLDQIKVAESTPEHLLKFLDWMRLHTERYEAGANVLISKDLGLGTLNHEQRVARIDATLTELSGLLDGVFATATHPLHVLLPDNVLSRIYDAASLDCVDAIRLIANTNPHLRVLEVGAGTGGTTSKVLQALTSPYGERMYSLYSYTDVSAGFMTAAKERFAGFENIEYGVLDVSKDPSEQGFQLDSYDLIIGANVLHATPSLNVTLRNVHSLLKPDGRLFLEEVCPDSMFISYIMGYFSGWWLGADDNRVEKPWRRYHRLAQPRTATPPSVAILCHTPDGPYVAELCRHLVDREITFTICLFGQALPACDTISLLDLQEPTLHDMSEETFKTIASYMQSLKENIVWATRASQVDCEDPRAAMILGLARTVRNENSAQLFTVELDYATTPETAVKSITDILCRAQTHCVTSESMDPDYDPSQMGFEGSGIVRAVGPGVQRFSVGDRVMYMGGGCFATHITLSETLCVQMDSSMSFVQGATMPCVYATALMALVDTANLQKGQSILIHAACGGVGLAAIQIAQMIGAKIYCTVGSETKRNHLIDNCSIEPSHIFNSRDSRFLPEILRITDNVGVDVVLNSLSGDLLQASWKCVAEFGIMIEIGKRDFQRRAKLAMETFEANRAFVGLDLGGLCQSRPERAATLLNRCVELVRSNSVSCLPISDKFPAADIQSAYRTMQAAKHIGKIVIEMPDDPLDLDLDQGAESASEPLASTPTPTFRPDRSYLLVGGLGGLGQLIATYMVENGARCLVFLSRSAQEGPKTQGFVEELRSQGCQVLFVPGSVDVMSDVQRAVDAATAIQPIAGVINLSMVLKDVVFSEMAFSDWTTVVDPKVKGTWNLHHATASSPLDFFLLFSSQNGQIGLRGQANYAAANTFLDAFVQYRHRNGLPSSVIDIGVMGSVGFVARNQNILKSLEKTGMYILQEQNLLDAITLALEKSRPAQPSRDKKLHRSVGQVGLGLNTTTPISSPSTRVSWKVDRRMAIYHNLENSTEASSIGNSSQQSSLKSLLAAEQSEEAITSLIAKHLAAALAKF</sequence>
<dbReference type="Pfam" id="PF23114">
    <property type="entry name" value="NAD-bd_HRPKS_sdrA"/>
    <property type="match status" value="1"/>
</dbReference>
<name>A0A9P1MA42_9PEZI</name>
<feature type="region of interest" description="C-terminal hotdog fold" evidence="7">
    <location>
        <begin position="878"/>
        <end position="1035"/>
    </location>
</feature>
<feature type="region of interest" description="N-terminal hotdog fold" evidence="7">
    <location>
        <begin position="740"/>
        <end position="867"/>
    </location>
</feature>
<dbReference type="InterPro" id="IPR014030">
    <property type="entry name" value="Ketoacyl_synth_N"/>
</dbReference>
<evidence type="ECO:0000259" key="9">
    <source>
        <dbReference type="PROSITE" id="PS52019"/>
    </source>
</evidence>
<dbReference type="SMART" id="SM00822">
    <property type="entry name" value="PKS_KR"/>
    <property type="match status" value="1"/>
</dbReference>
<dbReference type="PROSITE" id="PS52004">
    <property type="entry name" value="KS3_2"/>
    <property type="match status" value="1"/>
</dbReference>
<dbReference type="Pfam" id="PF02801">
    <property type="entry name" value="Ketoacyl-synt_C"/>
    <property type="match status" value="1"/>
</dbReference>
<feature type="active site" description="Proton donor; for dehydratase activity" evidence="7">
    <location>
        <position position="947"/>
    </location>
</feature>
<evidence type="ECO:0000259" key="8">
    <source>
        <dbReference type="PROSITE" id="PS52004"/>
    </source>
</evidence>
<accession>A0A9P1MA42</accession>
<dbReference type="Pfam" id="PF08659">
    <property type="entry name" value="KR"/>
    <property type="match status" value="1"/>
</dbReference>
<dbReference type="InterPro" id="IPR020841">
    <property type="entry name" value="PKS_Beta-ketoAc_synthase_dom"/>
</dbReference>
<gene>
    <name evidence="10" type="ORF">PPNO1_LOCUS5519</name>
</gene>
<dbReference type="InterPro" id="IPR056501">
    <property type="entry name" value="NAD-bd_HRPKS_sdrA"/>
</dbReference>
<dbReference type="CDD" id="cd02440">
    <property type="entry name" value="AdoMet_MTases"/>
    <property type="match status" value="1"/>
</dbReference>
<evidence type="ECO:0000256" key="6">
    <source>
        <dbReference type="ARBA" id="ARBA00023268"/>
    </source>
</evidence>
<dbReference type="InterPro" id="IPR013154">
    <property type="entry name" value="ADH-like_N"/>
</dbReference>
<dbReference type="SMART" id="SM00829">
    <property type="entry name" value="PKS_ER"/>
    <property type="match status" value="1"/>
</dbReference>
<dbReference type="Gene3D" id="3.40.366.10">
    <property type="entry name" value="Malonyl-Coenzyme A Acyl Carrier Protein, domain 2"/>
    <property type="match status" value="2"/>
</dbReference>
<dbReference type="EMBL" id="CALLCH030000013">
    <property type="protein sequence ID" value="CAI4215844.1"/>
    <property type="molecule type" value="Genomic_DNA"/>
</dbReference>
<organism evidence="10 11">
    <name type="scientific">Parascedosporium putredinis</name>
    <dbReference type="NCBI Taxonomy" id="1442378"/>
    <lineage>
        <taxon>Eukaryota</taxon>
        <taxon>Fungi</taxon>
        <taxon>Dikarya</taxon>
        <taxon>Ascomycota</taxon>
        <taxon>Pezizomycotina</taxon>
        <taxon>Sordariomycetes</taxon>
        <taxon>Hypocreomycetidae</taxon>
        <taxon>Microascales</taxon>
        <taxon>Microascaceae</taxon>
        <taxon>Parascedosporium</taxon>
    </lineage>
</organism>
<dbReference type="InterPro" id="IPR016039">
    <property type="entry name" value="Thiolase-like"/>
</dbReference>
<keyword evidence="5" id="KW-0560">Oxidoreductase</keyword>
<dbReference type="InterPro" id="IPR049900">
    <property type="entry name" value="PKS_mFAS_DH"/>
</dbReference>
<dbReference type="Pfam" id="PF00109">
    <property type="entry name" value="ketoacyl-synt"/>
    <property type="match status" value="1"/>
</dbReference>
<dbReference type="Pfam" id="PF13602">
    <property type="entry name" value="ADH_zinc_N_2"/>
    <property type="match status" value="1"/>
</dbReference>
<evidence type="ECO:0008006" key="12">
    <source>
        <dbReference type="Google" id="ProtNLM"/>
    </source>
</evidence>
<dbReference type="SMART" id="SM00825">
    <property type="entry name" value="PKS_KS"/>
    <property type="match status" value="1"/>
</dbReference>
<dbReference type="Pfam" id="PF14765">
    <property type="entry name" value="PS-DH"/>
    <property type="match status" value="1"/>
</dbReference>
<dbReference type="GO" id="GO:0044550">
    <property type="term" value="P:secondary metabolite biosynthetic process"/>
    <property type="evidence" value="ECO:0007669"/>
    <property type="project" value="TreeGrafter"/>
</dbReference>
<dbReference type="InterPro" id="IPR036291">
    <property type="entry name" value="NAD(P)-bd_dom_sf"/>
</dbReference>
<keyword evidence="6" id="KW-0511">Multifunctional enzyme</keyword>
<dbReference type="Pfam" id="PF08240">
    <property type="entry name" value="ADH_N"/>
    <property type="match status" value="1"/>
</dbReference>
<keyword evidence="2" id="KW-0597">Phosphoprotein</keyword>
<dbReference type="SUPFAM" id="SSF51735">
    <property type="entry name" value="NAD(P)-binding Rossmann-fold domains"/>
    <property type="match status" value="2"/>
</dbReference>
<dbReference type="SUPFAM" id="SSF53901">
    <property type="entry name" value="Thiolase-like"/>
    <property type="match status" value="1"/>
</dbReference>
<dbReference type="PROSITE" id="PS52019">
    <property type="entry name" value="PKS_MFAS_DH"/>
    <property type="match status" value="1"/>
</dbReference>
<dbReference type="InterPro" id="IPR016035">
    <property type="entry name" value="Acyl_Trfase/lysoPLipase"/>
</dbReference>
<evidence type="ECO:0000313" key="11">
    <source>
        <dbReference type="Proteomes" id="UP000838763"/>
    </source>
</evidence>
<evidence type="ECO:0000256" key="2">
    <source>
        <dbReference type="ARBA" id="ARBA00022553"/>
    </source>
</evidence>
<proteinExistence type="predicted"/>
<dbReference type="Gene3D" id="3.40.47.10">
    <property type="match status" value="1"/>
</dbReference>
<dbReference type="GO" id="GO:0004315">
    <property type="term" value="F:3-oxoacyl-[acyl-carrier-protein] synthase activity"/>
    <property type="evidence" value="ECO:0007669"/>
    <property type="project" value="InterPro"/>
</dbReference>
<dbReference type="InterPro" id="IPR013217">
    <property type="entry name" value="Methyltransf_12"/>
</dbReference>
<dbReference type="InterPro" id="IPR057326">
    <property type="entry name" value="KR_dom"/>
</dbReference>
<dbReference type="Pfam" id="PF21089">
    <property type="entry name" value="PKS_DH_N"/>
    <property type="match status" value="1"/>
</dbReference>
<dbReference type="GO" id="GO:0006633">
    <property type="term" value="P:fatty acid biosynthetic process"/>
    <property type="evidence" value="ECO:0007669"/>
    <property type="project" value="InterPro"/>
</dbReference>
<dbReference type="Proteomes" id="UP000838763">
    <property type="component" value="Unassembled WGS sequence"/>
</dbReference>
<keyword evidence="4" id="KW-0808">Transferase</keyword>
<dbReference type="Gene3D" id="3.10.129.110">
    <property type="entry name" value="Polyketide synthase dehydratase"/>
    <property type="match status" value="1"/>
</dbReference>
<dbReference type="InterPro" id="IPR050091">
    <property type="entry name" value="PKS_NRPS_Biosynth_Enz"/>
</dbReference>
<evidence type="ECO:0000256" key="3">
    <source>
        <dbReference type="ARBA" id="ARBA00022603"/>
    </source>
</evidence>
<dbReference type="Pfam" id="PF08242">
    <property type="entry name" value="Methyltransf_12"/>
    <property type="match status" value="1"/>
</dbReference>
<dbReference type="Gene3D" id="3.40.50.720">
    <property type="entry name" value="NAD(P)-binding Rossmann-like Domain"/>
    <property type="match status" value="2"/>
</dbReference>
<protein>
    <recommendedName>
        <fullName evidence="12">Polyketide synthase</fullName>
    </recommendedName>
</protein>
<keyword evidence="11" id="KW-1185">Reference proteome</keyword>
<dbReference type="GO" id="GO:0004312">
    <property type="term" value="F:fatty acid synthase activity"/>
    <property type="evidence" value="ECO:0007669"/>
    <property type="project" value="TreeGrafter"/>
</dbReference>
<dbReference type="FunFam" id="3.40.50.720:FF:000209">
    <property type="entry name" value="Polyketide synthase Pks12"/>
    <property type="match status" value="1"/>
</dbReference>
<feature type="domain" description="PKS/mFAS DH" evidence="9">
    <location>
        <begin position="740"/>
        <end position="1035"/>
    </location>
</feature>
<dbReference type="PANTHER" id="PTHR43775">
    <property type="entry name" value="FATTY ACID SYNTHASE"/>
    <property type="match status" value="1"/>
</dbReference>
<dbReference type="SMART" id="SM00827">
    <property type="entry name" value="PKS_AT"/>
    <property type="match status" value="1"/>
</dbReference>
<evidence type="ECO:0000256" key="4">
    <source>
        <dbReference type="ARBA" id="ARBA00022679"/>
    </source>
</evidence>
<dbReference type="Gene3D" id="3.40.50.150">
    <property type="entry name" value="Vaccinia Virus protein VP39"/>
    <property type="match status" value="1"/>
</dbReference>
<evidence type="ECO:0000256" key="7">
    <source>
        <dbReference type="PROSITE-ProRule" id="PRU01363"/>
    </source>
</evidence>
<dbReference type="Pfam" id="PF00698">
    <property type="entry name" value="Acyl_transf_1"/>
    <property type="match status" value="1"/>
</dbReference>
<reference evidence="10" key="1">
    <citation type="submission" date="2022-11" db="EMBL/GenBank/DDBJ databases">
        <authorList>
            <person name="Scott C."/>
            <person name="Bruce N."/>
        </authorList>
    </citation>
    <scope>NUCLEOTIDE SEQUENCE</scope>
</reference>
<keyword evidence="3" id="KW-0489">Methyltransferase</keyword>
<dbReference type="InterPro" id="IPR049551">
    <property type="entry name" value="PKS_DH_C"/>
</dbReference>